<feature type="region of interest" description="Disordered" evidence="3">
    <location>
        <begin position="328"/>
        <end position="377"/>
    </location>
</feature>
<accession>A0ABR1B439</accession>
<sequence length="517" mass="58373">MQVSGRVQIQVFYNDERKELSVAVLAADDLACHEDVGFGSQPEAYAQLRLLPMLSEQHCVKTDVAEPTTNPMWNATLEFSNVPGEDLMERTIEVTLWDYNTDRDPMFLGECTVDLKKAFLDDRPVWYRLEDPKQLRMGDKSPFVSPRGSLANEIALRKMRRNDFALSRSFSDDRDSEGSIEFNFLHPDHAWASCGSRRGSSQSEGHLEPEAVYQLGQDYSRSLPGSRRSSFHSQQGEQRDEGPPPQIYVNKGRRRSSVVRQDPEEILRSLKACKGDMLNRQMSLSGNEKRVLATHRRYSLQTGCLTTNNKAWNSKLADFENRGLRASCQPVSRKDSAVPYPESAICSSSSPEDDNDDDKSSNEEIIKLGPGQIGPKGHRRMLTCGEVKLGLLMTKGQLEVEVVSARNVIGSTKEASPDTYIKTYLKDNDRSLQKRKTKVVSHSCNPVFRQTLKYSACDIFGRSLMVMLWERQKGFDHNQGLGVAELALDKLQLTQLTIGWYPLFPIQKSDSDNYNSP</sequence>
<comment type="caution">
    <text evidence="5">The sequence shown here is derived from an EMBL/GenBank/DDBJ whole genome shotgun (WGS) entry which is preliminary data.</text>
</comment>
<evidence type="ECO:0000256" key="3">
    <source>
        <dbReference type="SAM" id="MobiDB-lite"/>
    </source>
</evidence>
<evidence type="ECO:0000256" key="1">
    <source>
        <dbReference type="ARBA" id="ARBA00023018"/>
    </source>
</evidence>
<dbReference type="EMBL" id="JAWJWF010000004">
    <property type="protein sequence ID" value="KAK6634283.1"/>
    <property type="molecule type" value="Genomic_DNA"/>
</dbReference>
<name>A0ABR1B439_POLSC</name>
<protein>
    <recommendedName>
        <fullName evidence="4">C2 domain-containing protein</fullName>
    </recommendedName>
</protein>
<dbReference type="Proteomes" id="UP001359485">
    <property type="component" value="Unassembled WGS sequence"/>
</dbReference>
<dbReference type="InterPro" id="IPR035892">
    <property type="entry name" value="C2_domain_sf"/>
</dbReference>
<feature type="domain" description="C2" evidence="4">
    <location>
        <begin position="383"/>
        <end position="501"/>
    </location>
</feature>
<comment type="subcellular location">
    <subcellularLocation>
        <location evidence="2">Synapse</location>
    </subcellularLocation>
</comment>
<feature type="domain" description="C2" evidence="4">
    <location>
        <begin position="3"/>
        <end position="127"/>
    </location>
</feature>
<dbReference type="PANTHER" id="PTHR12157">
    <property type="entry name" value="REGULATING SYNAPTIC MEMBRANE EXOCYTOSIS PROTEIN"/>
    <property type="match status" value="1"/>
</dbReference>
<dbReference type="Gene3D" id="2.60.40.150">
    <property type="entry name" value="C2 domain"/>
    <property type="match status" value="2"/>
</dbReference>
<feature type="region of interest" description="Disordered" evidence="3">
    <location>
        <begin position="222"/>
        <end position="262"/>
    </location>
</feature>
<evidence type="ECO:0000313" key="5">
    <source>
        <dbReference type="EMBL" id="KAK6634283.1"/>
    </source>
</evidence>
<evidence type="ECO:0000313" key="6">
    <source>
        <dbReference type="Proteomes" id="UP001359485"/>
    </source>
</evidence>
<dbReference type="SUPFAM" id="SSF49562">
    <property type="entry name" value="C2 domain (Calcium/lipid-binding domain, CaLB)"/>
    <property type="match status" value="2"/>
</dbReference>
<reference evidence="5 6" key="1">
    <citation type="submission" date="2023-09" db="EMBL/GenBank/DDBJ databases">
        <title>Genomes of two closely related lineages of the louse Polyplax serrata with different host specificities.</title>
        <authorList>
            <person name="Martinu J."/>
            <person name="Tarabai H."/>
            <person name="Stefka J."/>
            <person name="Hypsa V."/>
        </authorList>
    </citation>
    <scope>NUCLEOTIDE SEQUENCE [LARGE SCALE GENOMIC DNA]</scope>
    <source>
        <strain evidence="5">98ZLc_SE</strain>
    </source>
</reference>
<gene>
    <name evidence="5" type="ORF">RUM44_004894</name>
</gene>
<organism evidence="5 6">
    <name type="scientific">Polyplax serrata</name>
    <name type="common">Common mouse louse</name>
    <dbReference type="NCBI Taxonomy" id="468196"/>
    <lineage>
        <taxon>Eukaryota</taxon>
        <taxon>Metazoa</taxon>
        <taxon>Ecdysozoa</taxon>
        <taxon>Arthropoda</taxon>
        <taxon>Hexapoda</taxon>
        <taxon>Insecta</taxon>
        <taxon>Pterygota</taxon>
        <taxon>Neoptera</taxon>
        <taxon>Paraneoptera</taxon>
        <taxon>Psocodea</taxon>
        <taxon>Troctomorpha</taxon>
        <taxon>Phthiraptera</taxon>
        <taxon>Anoplura</taxon>
        <taxon>Polyplacidae</taxon>
        <taxon>Polyplax</taxon>
    </lineage>
</organism>
<dbReference type="Pfam" id="PF00168">
    <property type="entry name" value="C2"/>
    <property type="match status" value="2"/>
</dbReference>
<evidence type="ECO:0000259" key="4">
    <source>
        <dbReference type="PROSITE" id="PS50004"/>
    </source>
</evidence>
<feature type="compositionally biased region" description="Polar residues" evidence="3">
    <location>
        <begin position="227"/>
        <end position="236"/>
    </location>
</feature>
<dbReference type="InterPro" id="IPR039032">
    <property type="entry name" value="Rim-like"/>
</dbReference>
<dbReference type="SMART" id="SM00239">
    <property type="entry name" value="C2"/>
    <property type="match status" value="2"/>
</dbReference>
<evidence type="ECO:0000256" key="2">
    <source>
        <dbReference type="ARBA" id="ARBA00034103"/>
    </source>
</evidence>
<dbReference type="PROSITE" id="PS50004">
    <property type="entry name" value="C2"/>
    <property type="match status" value="2"/>
</dbReference>
<dbReference type="InterPro" id="IPR000008">
    <property type="entry name" value="C2_dom"/>
</dbReference>
<keyword evidence="1" id="KW-0770">Synapse</keyword>
<keyword evidence="6" id="KW-1185">Reference proteome</keyword>
<dbReference type="PANTHER" id="PTHR12157:SF24">
    <property type="entry name" value="FIFE, ISOFORM D"/>
    <property type="match status" value="1"/>
</dbReference>
<proteinExistence type="predicted"/>